<dbReference type="PANTHER" id="PTHR33067:SF35">
    <property type="entry name" value="ASPARTIC PEPTIDASE DDI1-TYPE DOMAIN-CONTAINING PROTEIN"/>
    <property type="match status" value="1"/>
</dbReference>
<evidence type="ECO:0000313" key="1">
    <source>
        <dbReference type="EMBL" id="GEU50965.1"/>
    </source>
</evidence>
<reference evidence="1" key="1">
    <citation type="journal article" date="2019" name="Sci. Rep.">
        <title>Draft genome of Tanacetum cinerariifolium, the natural source of mosquito coil.</title>
        <authorList>
            <person name="Yamashiro T."/>
            <person name="Shiraishi A."/>
            <person name="Satake H."/>
            <person name="Nakayama K."/>
        </authorList>
    </citation>
    <scope>NUCLEOTIDE SEQUENCE</scope>
</reference>
<dbReference type="PANTHER" id="PTHR33067">
    <property type="entry name" value="RNA-DIRECTED DNA POLYMERASE-RELATED"/>
    <property type="match status" value="1"/>
</dbReference>
<keyword evidence="1" id="KW-0808">Transferase</keyword>
<comment type="caution">
    <text evidence="1">The sequence shown here is derived from an EMBL/GenBank/DDBJ whole genome shotgun (WGS) entry which is preliminary data.</text>
</comment>
<dbReference type="GO" id="GO:0003964">
    <property type="term" value="F:RNA-directed DNA polymerase activity"/>
    <property type="evidence" value="ECO:0007669"/>
    <property type="project" value="UniProtKB-KW"/>
</dbReference>
<name>A0A6L2KSG7_TANCI</name>
<dbReference type="AlphaFoldDB" id="A0A6L2KSG7"/>
<gene>
    <name evidence="1" type="ORF">Tci_022943</name>
</gene>
<accession>A0A6L2KSG7</accession>
<keyword evidence="1" id="KW-0695">RNA-directed DNA polymerase</keyword>
<organism evidence="1">
    <name type="scientific">Tanacetum cinerariifolium</name>
    <name type="common">Dalmatian daisy</name>
    <name type="synonym">Chrysanthemum cinerariifolium</name>
    <dbReference type="NCBI Taxonomy" id="118510"/>
    <lineage>
        <taxon>Eukaryota</taxon>
        <taxon>Viridiplantae</taxon>
        <taxon>Streptophyta</taxon>
        <taxon>Embryophyta</taxon>
        <taxon>Tracheophyta</taxon>
        <taxon>Spermatophyta</taxon>
        <taxon>Magnoliopsida</taxon>
        <taxon>eudicotyledons</taxon>
        <taxon>Gunneridae</taxon>
        <taxon>Pentapetalae</taxon>
        <taxon>asterids</taxon>
        <taxon>campanulids</taxon>
        <taxon>Asterales</taxon>
        <taxon>Asteraceae</taxon>
        <taxon>Asteroideae</taxon>
        <taxon>Anthemideae</taxon>
        <taxon>Anthemidinae</taxon>
        <taxon>Tanacetum</taxon>
    </lineage>
</organism>
<keyword evidence="1" id="KW-0548">Nucleotidyltransferase</keyword>
<protein>
    <submittedName>
        <fullName evidence="1">Reverse transcriptase domain-containing protein</fullName>
    </submittedName>
</protein>
<proteinExistence type="predicted"/>
<dbReference type="EMBL" id="BKCJ010002793">
    <property type="protein sequence ID" value="GEU50965.1"/>
    <property type="molecule type" value="Genomic_DNA"/>
</dbReference>
<sequence>MEAHYRKFLDMIRVVRINIPLLDFLAGMRNCGKFLKELVSNKHKLDQISSAFLSDESSAMIQNKDPPKIRDPESFLIPCTFDKAFSCNALADLGASINLMSARIIEAYFWNANNQAVDNNGGGQKDPNLNDKQEVKMADDQDIENVKDEKGKNIQDQQVFKEDDDTNNDDFDCSFPPYKGVDLTVKEKGVIKFSEVGANKDNKPNNDGGEVGYNKADGTWMPAMRIEGGWYLFVELGLSKELHSKSNLDVHLHVDRQDIELGPVLSSLLLLEFLGMVVGNYQFVVEKDWYTTFVVEIGIVERAIAAKFGQTLTKNATKNLISKVSRSIFPDDMSPRKVLTVVNQSH</sequence>